<dbReference type="PANTHER" id="PTHR36503:SF2">
    <property type="entry name" value="BLR2408 PROTEIN"/>
    <property type="match status" value="1"/>
</dbReference>
<evidence type="ECO:0000259" key="1">
    <source>
        <dbReference type="PROSITE" id="PS51819"/>
    </source>
</evidence>
<keyword evidence="3" id="KW-1185">Reference proteome</keyword>
<dbReference type="InterPro" id="IPR037523">
    <property type="entry name" value="VOC_core"/>
</dbReference>
<dbReference type="InterPro" id="IPR029068">
    <property type="entry name" value="Glyas_Bleomycin-R_OHBP_Dase"/>
</dbReference>
<dbReference type="SUPFAM" id="SSF54593">
    <property type="entry name" value="Glyoxalase/Bleomycin resistance protein/Dihydroxybiphenyl dioxygenase"/>
    <property type="match status" value="1"/>
</dbReference>
<protein>
    <recommendedName>
        <fullName evidence="1">VOC domain-containing protein</fullName>
    </recommendedName>
</protein>
<dbReference type="Pfam" id="PF00903">
    <property type="entry name" value="Glyoxalase"/>
    <property type="match status" value="1"/>
</dbReference>
<sequence length="126" mass="13305">MIIALPIADRRVSHVFYRDGLGLEPFGEPADDGVPEPLQFRLAPEVSMMLVPTGGFGWVIGGREVAGRGTSECVLTLPAATPSEVDDMVARAVAAGAEVVTAPAQQPWGYTGTFTDPDGHLWQVTA</sequence>
<dbReference type="AlphaFoldDB" id="A0A4R7VUA9"/>
<dbReference type="RefSeq" id="WP_133902597.1">
    <property type="nucleotide sequence ID" value="NZ_SOCP01000004.1"/>
</dbReference>
<dbReference type="Gene3D" id="3.10.180.10">
    <property type="entry name" value="2,3-Dihydroxybiphenyl 1,2-Dioxygenase, domain 1"/>
    <property type="match status" value="1"/>
</dbReference>
<dbReference type="PROSITE" id="PS51819">
    <property type="entry name" value="VOC"/>
    <property type="match status" value="1"/>
</dbReference>
<evidence type="ECO:0000313" key="3">
    <source>
        <dbReference type="Proteomes" id="UP000294927"/>
    </source>
</evidence>
<dbReference type="OrthoDB" id="9798430at2"/>
<feature type="domain" description="VOC" evidence="1">
    <location>
        <begin position="1"/>
        <end position="126"/>
    </location>
</feature>
<gene>
    <name evidence="2" type="ORF">CLV71_1048</name>
</gene>
<comment type="caution">
    <text evidence="2">The sequence shown here is derived from an EMBL/GenBank/DDBJ whole genome shotgun (WGS) entry which is preliminary data.</text>
</comment>
<evidence type="ECO:0000313" key="2">
    <source>
        <dbReference type="EMBL" id="TDV53540.1"/>
    </source>
</evidence>
<dbReference type="EMBL" id="SOCP01000004">
    <property type="protein sequence ID" value="TDV53540.1"/>
    <property type="molecule type" value="Genomic_DNA"/>
</dbReference>
<reference evidence="2 3" key="1">
    <citation type="submission" date="2019-03" db="EMBL/GenBank/DDBJ databases">
        <title>Genomic Encyclopedia of Archaeal and Bacterial Type Strains, Phase II (KMG-II): from individual species to whole genera.</title>
        <authorList>
            <person name="Goeker M."/>
        </authorList>
    </citation>
    <scope>NUCLEOTIDE SEQUENCE [LARGE SCALE GENOMIC DNA]</scope>
    <source>
        <strain evidence="2 3">DSM 45499</strain>
    </source>
</reference>
<dbReference type="PANTHER" id="PTHR36503">
    <property type="entry name" value="BLR2520 PROTEIN"/>
    <property type="match status" value="1"/>
</dbReference>
<organism evidence="2 3">
    <name type="scientific">Actinophytocola oryzae</name>
    <dbReference type="NCBI Taxonomy" id="502181"/>
    <lineage>
        <taxon>Bacteria</taxon>
        <taxon>Bacillati</taxon>
        <taxon>Actinomycetota</taxon>
        <taxon>Actinomycetes</taxon>
        <taxon>Pseudonocardiales</taxon>
        <taxon>Pseudonocardiaceae</taxon>
    </lineage>
</organism>
<dbReference type="Proteomes" id="UP000294927">
    <property type="component" value="Unassembled WGS sequence"/>
</dbReference>
<name>A0A4R7VUA9_9PSEU</name>
<proteinExistence type="predicted"/>
<accession>A0A4R7VUA9</accession>
<dbReference type="InterPro" id="IPR004360">
    <property type="entry name" value="Glyas_Fos-R_dOase_dom"/>
</dbReference>